<name>A0A3P7JCU2_STRVU</name>
<accession>A0A3P7JCU2</accession>
<reference evidence="1 2" key="1">
    <citation type="submission" date="2018-11" db="EMBL/GenBank/DDBJ databases">
        <authorList>
            <consortium name="Pathogen Informatics"/>
        </authorList>
    </citation>
    <scope>NUCLEOTIDE SEQUENCE [LARGE SCALE GENOMIC DNA]</scope>
</reference>
<evidence type="ECO:0000313" key="2">
    <source>
        <dbReference type="Proteomes" id="UP000270094"/>
    </source>
</evidence>
<sequence length="88" mass="9425">MGSSVGITEFGMGVDGRAVTSSVGKMCESRLRLSMFSTEYGIRKGPGGTSSDFSFPVLLPKFSIDFRRSSCKSAIGIGYQSFDMCSQT</sequence>
<dbReference type="Proteomes" id="UP000270094">
    <property type="component" value="Unassembled WGS sequence"/>
</dbReference>
<keyword evidence="2" id="KW-1185">Reference proteome</keyword>
<gene>
    <name evidence="1" type="ORF">SVUK_LOCUS12837</name>
</gene>
<evidence type="ECO:0000313" key="1">
    <source>
        <dbReference type="EMBL" id="VDM77839.1"/>
    </source>
</evidence>
<proteinExistence type="predicted"/>
<dbReference type="AlphaFoldDB" id="A0A3P7JCU2"/>
<dbReference type="EMBL" id="UYYB01100298">
    <property type="protein sequence ID" value="VDM77839.1"/>
    <property type="molecule type" value="Genomic_DNA"/>
</dbReference>
<organism evidence="1 2">
    <name type="scientific">Strongylus vulgaris</name>
    <name type="common">Blood worm</name>
    <dbReference type="NCBI Taxonomy" id="40348"/>
    <lineage>
        <taxon>Eukaryota</taxon>
        <taxon>Metazoa</taxon>
        <taxon>Ecdysozoa</taxon>
        <taxon>Nematoda</taxon>
        <taxon>Chromadorea</taxon>
        <taxon>Rhabditida</taxon>
        <taxon>Rhabditina</taxon>
        <taxon>Rhabditomorpha</taxon>
        <taxon>Strongyloidea</taxon>
        <taxon>Strongylidae</taxon>
        <taxon>Strongylus</taxon>
    </lineage>
</organism>
<protein>
    <submittedName>
        <fullName evidence="1">Uncharacterized protein</fullName>
    </submittedName>
</protein>